<dbReference type="InterPro" id="IPR009003">
    <property type="entry name" value="Peptidase_S1_PA"/>
</dbReference>
<dbReference type="EMBL" id="JAUSUC010000019">
    <property type="protein sequence ID" value="MDQ0215380.1"/>
    <property type="molecule type" value="Genomic_DNA"/>
</dbReference>
<evidence type="ECO:0000256" key="2">
    <source>
        <dbReference type="ARBA" id="ARBA00022670"/>
    </source>
</evidence>
<dbReference type="GO" id="GO:0004252">
    <property type="term" value="F:serine-type endopeptidase activity"/>
    <property type="evidence" value="ECO:0007669"/>
    <property type="project" value="InterPro"/>
</dbReference>
<keyword evidence="8" id="KW-1185">Reference proteome</keyword>
<comment type="similarity">
    <text evidence="1">Belongs to the peptidase S1C family.</text>
</comment>
<keyword evidence="5" id="KW-1133">Transmembrane helix</keyword>
<reference evidence="7" key="1">
    <citation type="submission" date="2023-07" db="EMBL/GenBank/DDBJ databases">
        <title>Genomic Encyclopedia of Type Strains, Phase IV (KMG-IV): sequencing the most valuable type-strain genomes for metagenomic binning, comparative biology and taxonomic classification.</title>
        <authorList>
            <person name="Goeker M."/>
        </authorList>
    </citation>
    <scope>NUCLEOTIDE SEQUENCE</scope>
    <source>
        <strain evidence="7">DSM 23947</strain>
    </source>
</reference>
<dbReference type="Proteomes" id="UP001237207">
    <property type="component" value="Unassembled WGS sequence"/>
</dbReference>
<dbReference type="CDD" id="cd06781">
    <property type="entry name" value="cpPDZ_BsHtra-like"/>
    <property type="match status" value="1"/>
</dbReference>
<dbReference type="EC" id="3.4.21.107" evidence="7"/>
<dbReference type="GO" id="GO:0006508">
    <property type="term" value="P:proteolysis"/>
    <property type="evidence" value="ECO:0007669"/>
    <property type="project" value="UniProtKB-KW"/>
</dbReference>
<organism evidence="7 8">
    <name type="scientific">Oikeobacillus pervagus</name>
    <dbReference type="NCBI Taxonomy" id="1325931"/>
    <lineage>
        <taxon>Bacteria</taxon>
        <taxon>Bacillati</taxon>
        <taxon>Bacillota</taxon>
        <taxon>Bacilli</taxon>
        <taxon>Bacillales</taxon>
        <taxon>Bacillaceae</taxon>
        <taxon>Oikeobacillus</taxon>
    </lineage>
</organism>
<dbReference type="Gene3D" id="2.30.42.10">
    <property type="match status" value="1"/>
</dbReference>
<keyword evidence="5" id="KW-0472">Membrane</keyword>
<evidence type="ECO:0000256" key="3">
    <source>
        <dbReference type="ARBA" id="ARBA00022801"/>
    </source>
</evidence>
<dbReference type="Gene3D" id="2.40.10.10">
    <property type="entry name" value="Trypsin-like serine proteases"/>
    <property type="match status" value="2"/>
</dbReference>
<comment type="caution">
    <text evidence="7">The sequence shown here is derived from an EMBL/GenBank/DDBJ whole genome shotgun (WGS) entry which is preliminary data.</text>
</comment>
<dbReference type="InterPro" id="IPR043504">
    <property type="entry name" value="Peptidase_S1_PA_chymotrypsin"/>
</dbReference>
<feature type="domain" description="PDZ" evidence="6">
    <location>
        <begin position="300"/>
        <end position="389"/>
    </location>
</feature>
<evidence type="ECO:0000313" key="7">
    <source>
        <dbReference type="EMBL" id="MDQ0215380.1"/>
    </source>
</evidence>
<evidence type="ECO:0000256" key="4">
    <source>
        <dbReference type="ARBA" id="ARBA00022825"/>
    </source>
</evidence>
<keyword evidence="4" id="KW-0720">Serine protease</keyword>
<sequence length="404" mass="43513">MGYYDGDDNRNRSQKGSKGGYVLASLVGVILGAILVIVVLPKIFGYNLLPYDANPDYNLEETDKDKHQQVKHVKLDVTTDVTDAVEKAKDTVVGISNMQSASFWGDEGQKEAGTGSGVIYKKEGDKAYIVTNFHVIEGAEQLEVTLSDGTKIPAKIRGGDIWTDLAVLEVDGKKINKIAQFGNSDSLKPGEPVIAIGNPLGLAFSGSVTNGIISGLERTIPVDINRDGVEDWQAEVIQTDAAINPGNSGGALVNIAGQVVGINSMKIAQQAVEGIGLSIPINFARPIIEDLEKYGEVKRPAMGVTLRNVNEISAYHQQETLKLPSNVKEGVMVEQVVPNSPAAQAGLKELDVIVGLDDHKVQDIISLRKYLYTKKDVGDSIQVKFYRGGKLKEATVKLTSEKTL</sequence>
<evidence type="ECO:0000313" key="8">
    <source>
        <dbReference type="Proteomes" id="UP001237207"/>
    </source>
</evidence>
<gene>
    <name evidence="7" type="ORF">J2S13_001793</name>
</gene>
<protein>
    <submittedName>
        <fullName evidence="7">Serine protease Do</fullName>
        <ecNumber evidence="7">3.4.21.107</ecNumber>
    </submittedName>
</protein>
<accession>A0AAJ1SYZ1</accession>
<dbReference type="SMART" id="SM00228">
    <property type="entry name" value="PDZ"/>
    <property type="match status" value="1"/>
</dbReference>
<name>A0AAJ1SYZ1_9BACI</name>
<dbReference type="SUPFAM" id="SSF50494">
    <property type="entry name" value="Trypsin-like serine proteases"/>
    <property type="match status" value="1"/>
</dbReference>
<dbReference type="PRINTS" id="PR00834">
    <property type="entry name" value="PROTEASES2C"/>
</dbReference>
<proteinExistence type="inferred from homology"/>
<feature type="transmembrane region" description="Helical" evidence="5">
    <location>
        <begin position="21"/>
        <end position="40"/>
    </location>
</feature>
<keyword evidence="3 7" id="KW-0378">Hydrolase</keyword>
<keyword evidence="5" id="KW-0812">Transmembrane</keyword>
<evidence type="ECO:0000259" key="6">
    <source>
        <dbReference type="SMART" id="SM00228"/>
    </source>
</evidence>
<keyword evidence="2 7" id="KW-0645">Protease</keyword>
<dbReference type="InterPro" id="IPR036034">
    <property type="entry name" value="PDZ_sf"/>
</dbReference>
<dbReference type="Pfam" id="PF13180">
    <property type="entry name" value="PDZ_2"/>
    <property type="match status" value="1"/>
</dbReference>
<dbReference type="PANTHER" id="PTHR22939:SF129">
    <property type="entry name" value="SERINE PROTEASE HTRA2, MITOCHONDRIAL"/>
    <property type="match status" value="1"/>
</dbReference>
<dbReference type="PANTHER" id="PTHR22939">
    <property type="entry name" value="SERINE PROTEASE FAMILY S1C HTRA-RELATED"/>
    <property type="match status" value="1"/>
</dbReference>
<dbReference type="InterPro" id="IPR001940">
    <property type="entry name" value="Peptidase_S1C"/>
</dbReference>
<evidence type="ECO:0000256" key="5">
    <source>
        <dbReference type="SAM" id="Phobius"/>
    </source>
</evidence>
<dbReference type="Pfam" id="PF13365">
    <property type="entry name" value="Trypsin_2"/>
    <property type="match status" value="1"/>
</dbReference>
<evidence type="ECO:0000256" key="1">
    <source>
        <dbReference type="ARBA" id="ARBA00010541"/>
    </source>
</evidence>
<dbReference type="RefSeq" id="WP_307257380.1">
    <property type="nucleotide sequence ID" value="NZ_JAUSUC010000019.1"/>
</dbReference>
<dbReference type="SUPFAM" id="SSF50156">
    <property type="entry name" value="PDZ domain-like"/>
    <property type="match status" value="1"/>
</dbReference>
<dbReference type="InterPro" id="IPR001478">
    <property type="entry name" value="PDZ"/>
</dbReference>
<dbReference type="AlphaFoldDB" id="A0AAJ1SYZ1"/>